<feature type="transmembrane region" description="Helical" evidence="1">
    <location>
        <begin position="53"/>
        <end position="75"/>
    </location>
</feature>
<comment type="caution">
    <text evidence="2">The sequence shown here is derived from an EMBL/GenBank/DDBJ whole genome shotgun (WGS) entry which is preliminary data.</text>
</comment>
<evidence type="ECO:0000313" key="3">
    <source>
        <dbReference type="Proteomes" id="UP000839509"/>
    </source>
</evidence>
<keyword evidence="1" id="KW-0812">Transmembrane</keyword>
<keyword evidence="1" id="KW-1133">Transmembrane helix</keyword>
<evidence type="ECO:0008006" key="4">
    <source>
        <dbReference type="Google" id="ProtNLM"/>
    </source>
</evidence>
<name>A0A379PPH2_SALER</name>
<organism evidence="2 3">
    <name type="scientific">Salmonella enterica</name>
    <name type="common">Salmonella choleraesuis</name>
    <dbReference type="NCBI Taxonomy" id="28901"/>
    <lineage>
        <taxon>Bacteria</taxon>
        <taxon>Pseudomonadati</taxon>
        <taxon>Pseudomonadota</taxon>
        <taxon>Gammaproteobacteria</taxon>
        <taxon>Enterobacterales</taxon>
        <taxon>Enterobacteriaceae</taxon>
        <taxon>Salmonella</taxon>
    </lineage>
</organism>
<reference evidence="2 3" key="1">
    <citation type="submission" date="2018-11" db="EMBL/GenBank/DDBJ databases">
        <authorList>
            <consortium name="PulseNet: The National Subtyping Network for Foodborne Disease Surveillance"/>
            <person name="Tarr C.L."/>
            <person name="Trees E."/>
            <person name="Katz L.S."/>
            <person name="Carleton-Romer H.A."/>
            <person name="Stroika S."/>
            <person name="Kucerova Z."/>
            <person name="Roache K.F."/>
            <person name="Sabol A.L."/>
            <person name="Besser J."/>
            <person name="Gerner-Smidt P."/>
        </authorList>
    </citation>
    <scope>NUCLEOTIDE SEQUENCE [LARGE SCALE GENOMIC DNA]</scope>
    <source>
        <strain evidence="2 3">PNUSAS059842</strain>
    </source>
</reference>
<protein>
    <recommendedName>
        <fullName evidence="4">Type VI secretion protein</fullName>
    </recommendedName>
</protein>
<keyword evidence="1" id="KW-0472">Membrane</keyword>
<dbReference type="Proteomes" id="UP000839509">
    <property type="component" value="Unassembled WGS sequence"/>
</dbReference>
<evidence type="ECO:0000256" key="1">
    <source>
        <dbReference type="SAM" id="Phobius"/>
    </source>
</evidence>
<accession>A0A379PPH2</accession>
<dbReference type="AlphaFoldDB" id="A0A379PPH2"/>
<dbReference type="EMBL" id="RMTL01000021">
    <property type="protein sequence ID" value="MFK57998.1"/>
    <property type="molecule type" value="Genomic_DNA"/>
</dbReference>
<sequence>MGWERSKATTTKLPPEPSFFGWLMAGGVAAVVGGLLFILHASGMVKALATFNIWWLAISPMIGWLFLFCLRGWLWGKTVDEHRFLLKEAEYGQQQWESWAGRYLAVLGSSILLPSGVTSDAIAKSEASGAPQLLSLTSHFDAQPVTFGFLLELGLAGVQNAIATLPATVPLNITVVSDDNSVESDSQFRKVWGNLYPDRAISGSVSFCENLSFACVEERLKNPVLDIDLILVLQQHGAGRYSDALASMLLTSDDVAEKYQLPHSARILRPMPLDMTHFKADMGLFLETQTIACQTSKVFCDYGHWNDWFADLMTASQSHLTPWVPQEIDVLEKYNGIPGAGSAWLLAALLSDITLVGKAPVLGLFTSGTDRFVSTVTSGSNNNDAG</sequence>
<gene>
    <name evidence="2" type="ORF">EEM01_18420</name>
</gene>
<evidence type="ECO:0000313" key="2">
    <source>
        <dbReference type="EMBL" id="MFK57998.1"/>
    </source>
</evidence>
<feature type="transmembrane region" description="Helical" evidence="1">
    <location>
        <begin position="20"/>
        <end position="41"/>
    </location>
</feature>
<proteinExistence type="predicted"/>